<proteinExistence type="predicted"/>
<dbReference type="AlphaFoldDB" id="A0A2K9NKD2"/>
<name>A0A2K9NKD2_9PROT</name>
<feature type="transmembrane region" description="Helical" evidence="1">
    <location>
        <begin position="115"/>
        <end position="136"/>
    </location>
</feature>
<accession>A0A2K9NKD2</accession>
<keyword evidence="1" id="KW-1133">Transmembrane helix</keyword>
<dbReference type="KEGG" id="ncb:C0V82_24615"/>
<dbReference type="Proteomes" id="UP000234752">
    <property type="component" value="Plasmid unnamed1"/>
</dbReference>
<geneLocation type="plasmid" evidence="2 3">
    <name>unnamed1</name>
</geneLocation>
<organism evidence="2 3">
    <name type="scientific">Niveispirillum cyanobacteriorum</name>
    <dbReference type="NCBI Taxonomy" id="1612173"/>
    <lineage>
        <taxon>Bacteria</taxon>
        <taxon>Pseudomonadati</taxon>
        <taxon>Pseudomonadota</taxon>
        <taxon>Alphaproteobacteria</taxon>
        <taxon>Rhodospirillales</taxon>
        <taxon>Azospirillaceae</taxon>
        <taxon>Niveispirillum</taxon>
    </lineage>
</organism>
<keyword evidence="2" id="KW-0614">Plasmid</keyword>
<feature type="transmembrane region" description="Helical" evidence="1">
    <location>
        <begin position="41"/>
        <end position="64"/>
    </location>
</feature>
<protein>
    <submittedName>
        <fullName evidence="2">Uncharacterized protein</fullName>
    </submittedName>
</protein>
<feature type="transmembrane region" description="Helical" evidence="1">
    <location>
        <begin position="84"/>
        <end position="103"/>
    </location>
</feature>
<dbReference type="EMBL" id="CP025613">
    <property type="protein sequence ID" value="AUN33530.1"/>
    <property type="molecule type" value="Genomic_DNA"/>
</dbReference>
<evidence type="ECO:0000313" key="3">
    <source>
        <dbReference type="Proteomes" id="UP000234752"/>
    </source>
</evidence>
<gene>
    <name evidence="2" type="ORF">C0V82_24615</name>
</gene>
<evidence type="ECO:0000256" key="1">
    <source>
        <dbReference type="SAM" id="Phobius"/>
    </source>
</evidence>
<keyword evidence="1" id="KW-0812">Transmembrane</keyword>
<evidence type="ECO:0000313" key="2">
    <source>
        <dbReference type="EMBL" id="AUN33530.1"/>
    </source>
</evidence>
<keyword evidence="3" id="KW-1185">Reference proteome</keyword>
<sequence>MALALPVAGAMAQVDSSGAATGAAAVPQVATMAGGSNIYDASVAALTKLAMIAVILEQALALIFDWKPFRETFDRSAVKPIVSFLFAGAIVHEFGLDVVATLIKAYGGDQDGIGIVSKLVTALVLAGGSGGINRILQRMGVRSNLNLKDDNAPPPTMAFVSVVPMPKSAKCDIACVTVVGIDSAGTSHSLGTVAGPSVGRDPTGWRAFFLQEKGRFPTDGGFALTPGQWSIRLDATDSSGTVSSSTIWGPYQLDAGAQIDLTIKV</sequence>
<keyword evidence="1" id="KW-0472">Membrane</keyword>
<reference evidence="2 3" key="1">
    <citation type="submission" date="2017-12" db="EMBL/GenBank/DDBJ databases">
        <title>Genomes of bacteria within cyanobacterial aggregates.</title>
        <authorList>
            <person name="Cai H."/>
        </authorList>
    </citation>
    <scope>NUCLEOTIDE SEQUENCE [LARGE SCALE GENOMIC DNA]</scope>
    <source>
        <strain evidence="2 3">TH16</strain>
        <plasmid evidence="2 3">unnamed1</plasmid>
    </source>
</reference>